<feature type="region of interest" description="Disordered" evidence="1">
    <location>
        <begin position="89"/>
        <end position="109"/>
    </location>
</feature>
<dbReference type="Gene3D" id="3.15.10.50">
    <property type="match status" value="1"/>
</dbReference>
<evidence type="ECO:0000313" key="2">
    <source>
        <dbReference type="EMBL" id="CAD7251286.1"/>
    </source>
</evidence>
<keyword evidence="3" id="KW-1185">Reference proteome</keyword>
<dbReference type="EMBL" id="CAJPEV010003424">
    <property type="protein sequence ID" value="CAG0899726.1"/>
    <property type="molecule type" value="Genomic_DNA"/>
</dbReference>
<name>A0A7R9AC01_9CRUS</name>
<feature type="region of interest" description="Disordered" evidence="1">
    <location>
        <begin position="1"/>
        <end position="25"/>
    </location>
</feature>
<evidence type="ECO:0000313" key="3">
    <source>
        <dbReference type="Proteomes" id="UP000677054"/>
    </source>
</evidence>
<sequence length="318" mass="35733">MNLDSSEADPGEIQVRPAVPGQELRSQRRFSAAIRFLSRPDRPPSYPTFAATRKKEGRARCVPSRRSRASRRRLPARNSCRFRLPSIVPAMGNKDTNEGGELTTNGESPFVGVNDPNRLIDSTWNLTKLALKEIGDVVPLRTYEVPLLKHDLEIPPIGFALPLGKTFFLDDGTLEGLETARRTGNAILRRDGDDYVVEASMEADRLLLNYTAALRFLLFSIERKFSAEFEGIQMDLEIRGNPTSKSFSIGQFDIKNIRDVKMRLGENRKSNSLLTTVVRGMNLFLGWSFYDYLEPLLNNGIRGGIQVGLNLLRSERSS</sequence>
<evidence type="ECO:0000256" key="1">
    <source>
        <dbReference type="SAM" id="MobiDB-lite"/>
    </source>
</evidence>
<feature type="compositionally biased region" description="Acidic residues" evidence="1">
    <location>
        <begin position="1"/>
        <end position="10"/>
    </location>
</feature>
<proteinExistence type="predicted"/>
<dbReference type="OrthoDB" id="6419576at2759"/>
<dbReference type="EMBL" id="LR902941">
    <property type="protein sequence ID" value="CAD7251286.1"/>
    <property type="molecule type" value="Genomic_DNA"/>
</dbReference>
<gene>
    <name evidence="2" type="ORF">DSTB1V02_LOCUS11053</name>
</gene>
<dbReference type="Proteomes" id="UP000677054">
    <property type="component" value="Unassembled WGS sequence"/>
</dbReference>
<dbReference type="InterPro" id="IPR020234">
    <property type="entry name" value="Mite_allergen_group-7"/>
</dbReference>
<reference evidence="2" key="1">
    <citation type="submission" date="2020-11" db="EMBL/GenBank/DDBJ databases">
        <authorList>
            <person name="Tran Van P."/>
        </authorList>
    </citation>
    <scope>NUCLEOTIDE SEQUENCE</scope>
</reference>
<dbReference type="AlphaFoldDB" id="A0A7R9AC01"/>
<accession>A0A7R9AC01</accession>
<dbReference type="Pfam" id="PF16984">
    <property type="entry name" value="Grp7_allergen"/>
    <property type="match status" value="1"/>
</dbReference>
<protein>
    <submittedName>
        <fullName evidence="2">Uncharacterized protein</fullName>
    </submittedName>
</protein>
<organism evidence="2">
    <name type="scientific">Darwinula stevensoni</name>
    <dbReference type="NCBI Taxonomy" id="69355"/>
    <lineage>
        <taxon>Eukaryota</taxon>
        <taxon>Metazoa</taxon>
        <taxon>Ecdysozoa</taxon>
        <taxon>Arthropoda</taxon>
        <taxon>Crustacea</taxon>
        <taxon>Oligostraca</taxon>
        <taxon>Ostracoda</taxon>
        <taxon>Podocopa</taxon>
        <taxon>Podocopida</taxon>
        <taxon>Darwinulocopina</taxon>
        <taxon>Darwinuloidea</taxon>
        <taxon>Darwinulidae</taxon>
        <taxon>Darwinula</taxon>
    </lineage>
</organism>
<dbReference type="InterPro" id="IPR038602">
    <property type="entry name" value="Mite_allergen_7_sf"/>
</dbReference>